<dbReference type="InterPro" id="IPR036390">
    <property type="entry name" value="WH_DNA-bd_sf"/>
</dbReference>
<dbReference type="InterPro" id="IPR000182">
    <property type="entry name" value="GNAT_dom"/>
</dbReference>
<dbReference type="Gene3D" id="1.10.10.10">
    <property type="entry name" value="Winged helix-like DNA-binding domain superfamily/Winged helix DNA-binding domain"/>
    <property type="match status" value="1"/>
</dbReference>
<accession>A0A516GZE2</accession>
<name>A0A516GZE2_9PROT</name>
<dbReference type="OrthoDB" id="273614at2"/>
<keyword evidence="5" id="KW-1185">Reference proteome</keyword>
<evidence type="ECO:0000313" key="4">
    <source>
        <dbReference type="EMBL" id="QDO96865.1"/>
    </source>
</evidence>
<dbReference type="Gene3D" id="3.40.630.30">
    <property type="match status" value="1"/>
</dbReference>
<dbReference type="Pfam" id="PF01047">
    <property type="entry name" value="MarR"/>
    <property type="match status" value="1"/>
</dbReference>
<dbReference type="SUPFAM" id="SSF55729">
    <property type="entry name" value="Acyl-CoA N-acyltransferases (Nat)"/>
    <property type="match status" value="1"/>
</dbReference>
<feature type="domain" description="N-acetyltransferase" evidence="3">
    <location>
        <begin position="167"/>
        <end position="324"/>
    </location>
</feature>
<dbReference type="PANTHER" id="PTHR13947">
    <property type="entry name" value="GNAT FAMILY N-ACETYLTRANSFERASE"/>
    <property type="match status" value="1"/>
</dbReference>
<dbReference type="InterPro" id="IPR000835">
    <property type="entry name" value="HTH_MarR-typ"/>
</dbReference>
<dbReference type="EMBL" id="CP041636">
    <property type="protein sequence ID" value="QDO96865.1"/>
    <property type="molecule type" value="Genomic_DNA"/>
</dbReference>
<dbReference type="InterPro" id="IPR050769">
    <property type="entry name" value="NAT_camello-type"/>
</dbReference>
<dbReference type="Proteomes" id="UP000317496">
    <property type="component" value="Chromosome"/>
</dbReference>
<protein>
    <submittedName>
        <fullName evidence="4">MarR family transcriptional regulator</fullName>
    </submittedName>
</protein>
<sequence>MTKPAAARKSPKSALAADVAAQVERMRSFNRFYTHKIGLLEGSRLYDPFSLAETRVLYELAHRDRVTASDLVRDLGMDAGYLSRMLRGFEKQGLITRKAAKEDARQSVLTITAAGRKAFAPQEDVSRRVLSPLIERLPAEDRARLVEAMDTITQLLSEEKPAAKPGFHLRPHRPGDIGWMVQKHGELYTAEYGWDSSFEALAAEVGTQFLRDFDPAWENAWIAELDSGERVGCVFLIRKSATVAKLRVLIVDPKARGLGVGKALVQACIDFAKLKGYRKITLWTNSILVAARGIYEKTGFRLVQSEPHDSFGQKLIGETWDLKL</sequence>
<keyword evidence="1" id="KW-0808">Transferase</keyword>
<evidence type="ECO:0000259" key="3">
    <source>
        <dbReference type="PROSITE" id="PS51186"/>
    </source>
</evidence>
<dbReference type="CDD" id="cd04301">
    <property type="entry name" value="NAT_SF"/>
    <property type="match status" value="1"/>
</dbReference>
<dbReference type="KEGG" id="fer:FNB15_06055"/>
<dbReference type="SMART" id="SM00347">
    <property type="entry name" value="HTH_MARR"/>
    <property type="match status" value="1"/>
</dbReference>
<dbReference type="GO" id="GO:0008080">
    <property type="term" value="F:N-acetyltransferase activity"/>
    <property type="evidence" value="ECO:0007669"/>
    <property type="project" value="InterPro"/>
</dbReference>
<reference evidence="4 5" key="1">
    <citation type="submission" date="2019-07" db="EMBL/GenBank/DDBJ databases">
        <title>Genome sequencing for Ferrovibrio sp. K5.</title>
        <authorList>
            <person name="Park S.-J."/>
        </authorList>
    </citation>
    <scope>NUCLEOTIDE SEQUENCE [LARGE SCALE GENOMIC DNA]</scope>
    <source>
        <strain evidence="4 5">K5</strain>
    </source>
</reference>
<dbReference type="PANTHER" id="PTHR13947:SF37">
    <property type="entry name" value="LD18367P"/>
    <property type="match status" value="1"/>
</dbReference>
<dbReference type="InterPro" id="IPR036388">
    <property type="entry name" value="WH-like_DNA-bd_sf"/>
</dbReference>
<dbReference type="RefSeq" id="WP_144067846.1">
    <property type="nucleotide sequence ID" value="NZ_CP041636.1"/>
</dbReference>
<dbReference type="PROSITE" id="PS50995">
    <property type="entry name" value="HTH_MARR_2"/>
    <property type="match status" value="1"/>
</dbReference>
<organism evidence="4 5">
    <name type="scientific">Ferrovibrio terrae</name>
    <dbReference type="NCBI Taxonomy" id="2594003"/>
    <lineage>
        <taxon>Bacteria</taxon>
        <taxon>Pseudomonadati</taxon>
        <taxon>Pseudomonadota</taxon>
        <taxon>Alphaproteobacteria</taxon>
        <taxon>Rhodospirillales</taxon>
        <taxon>Rhodospirillaceae</taxon>
        <taxon>Ferrovibrio</taxon>
    </lineage>
</organism>
<dbReference type="PROSITE" id="PS51186">
    <property type="entry name" value="GNAT"/>
    <property type="match status" value="1"/>
</dbReference>
<evidence type="ECO:0000259" key="2">
    <source>
        <dbReference type="PROSITE" id="PS50995"/>
    </source>
</evidence>
<evidence type="ECO:0000313" key="5">
    <source>
        <dbReference type="Proteomes" id="UP000317496"/>
    </source>
</evidence>
<dbReference type="SUPFAM" id="SSF46785">
    <property type="entry name" value="Winged helix' DNA-binding domain"/>
    <property type="match status" value="1"/>
</dbReference>
<dbReference type="Pfam" id="PF00583">
    <property type="entry name" value="Acetyltransf_1"/>
    <property type="match status" value="1"/>
</dbReference>
<dbReference type="AlphaFoldDB" id="A0A516GZE2"/>
<proteinExistence type="predicted"/>
<gene>
    <name evidence="4" type="ORF">FNB15_06055</name>
</gene>
<dbReference type="InterPro" id="IPR016181">
    <property type="entry name" value="Acyl_CoA_acyltransferase"/>
</dbReference>
<feature type="domain" description="HTH marR-type" evidence="2">
    <location>
        <begin position="12"/>
        <end position="154"/>
    </location>
</feature>
<dbReference type="GO" id="GO:0003700">
    <property type="term" value="F:DNA-binding transcription factor activity"/>
    <property type="evidence" value="ECO:0007669"/>
    <property type="project" value="InterPro"/>
</dbReference>
<evidence type="ECO:0000256" key="1">
    <source>
        <dbReference type="ARBA" id="ARBA00022679"/>
    </source>
</evidence>